<dbReference type="OrthoDB" id="9794975at2"/>
<dbReference type="EMBL" id="LWAE01000006">
    <property type="protein sequence ID" value="KZL90106.1"/>
    <property type="molecule type" value="Genomic_DNA"/>
</dbReference>
<proteinExistence type="inferred from homology"/>
<keyword evidence="1 3" id="KW-0963">Cytoplasm</keyword>
<dbReference type="GO" id="GO:0043024">
    <property type="term" value="F:ribosomal small subunit binding"/>
    <property type="evidence" value="ECO:0007669"/>
    <property type="project" value="TreeGrafter"/>
</dbReference>
<dbReference type="STRING" id="1121326.CLMAG_45970"/>
<dbReference type="Gene3D" id="3.30.505.50">
    <property type="entry name" value="Sigma 54 modulation/S30EA ribosomal protein, C-terminal domain"/>
    <property type="match status" value="1"/>
</dbReference>
<gene>
    <name evidence="3" type="primary">hpf</name>
    <name evidence="5" type="ORF">CLMAG_45970</name>
</gene>
<evidence type="ECO:0000259" key="4">
    <source>
        <dbReference type="Pfam" id="PF16321"/>
    </source>
</evidence>
<name>A0A161X7J6_9CLOT</name>
<accession>A0A161X7J6</accession>
<comment type="similarity">
    <text evidence="3">Belongs to the HPF/YfiA ribosome-associated protein family. Long HPF subfamily.</text>
</comment>
<dbReference type="PANTHER" id="PTHR33231:SF1">
    <property type="entry name" value="30S RIBOSOMAL PROTEIN"/>
    <property type="match status" value="1"/>
</dbReference>
<reference evidence="5 6" key="1">
    <citation type="submission" date="2016-04" db="EMBL/GenBank/DDBJ databases">
        <title>Genome sequence of Clostridium magnum DSM 2767.</title>
        <authorList>
            <person name="Poehlein A."/>
            <person name="Uhlig R."/>
            <person name="Fischer R."/>
            <person name="Bahl H."/>
            <person name="Daniel R."/>
        </authorList>
    </citation>
    <scope>NUCLEOTIDE SEQUENCE [LARGE SCALE GENOMIC DNA]</scope>
    <source>
        <strain evidence="5 6">DSM 2767</strain>
    </source>
</reference>
<dbReference type="FunFam" id="3.30.505.50:FF:000001">
    <property type="entry name" value="Ribosome hibernation promoting factor"/>
    <property type="match status" value="1"/>
</dbReference>
<dbReference type="InterPro" id="IPR032528">
    <property type="entry name" value="Ribosom_S30AE_C"/>
</dbReference>
<dbReference type="CDD" id="cd00552">
    <property type="entry name" value="RaiA"/>
    <property type="match status" value="1"/>
</dbReference>
<evidence type="ECO:0000313" key="6">
    <source>
        <dbReference type="Proteomes" id="UP000076603"/>
    </source>
</evidence>
<comment type="caution">
    <text evidence="5">The sequence shown here is derived from an EMBL/GenBank/DDBJ whole genome shotgun (WGS) entry which is preliminary data.</text>
</comment>
<dbReference type="InterPro" id="IPR050574">
    <property type="entry name" value="HPF/YfiA_ribosome-assoc"/>
</dbReference>
<keyword evidence="6" id="KW-1185">Reference proteome</keyword>
<dbReference type="InterPro" id="IPR036567">
    <property type="entry name" value="RHF-like"/>
</dbReference>
<evidence type="ECO:0000256" key="1">
    <source>
        <dbReference type="ARBA" id="ARBA00022490"/>
    </source>
</evidence>
<dbReference type="Proteomes" id="UP000076603">
    <property type="component" value="Unassembled WGS sequence"/>
</dbReference>
<sequence length="178" mass="20445">MYITVSGKNIEITDALKNIVDKKVSKLEKYFEPHIEAHATLSVERNRQIIEITIHFGGVILRAEEVHDDMYAAIDSAVDKLEGQIRKQKTKLQKKYRDDSLRFQVIPDPVKDIDDDGDEPKVVKTKRFAMKPMSAEEAVLQMELVGHNFFVYQDADSSDVNVVYKRKDGNYGLIEPEF</sequence>
<protein>
    <recommendedName>
        <fullName evidence="3">Ribosome hibernation promoting factor</fullName>
        <shortName evidence="3">HPF</shortName>
    </recommendedName>
</protein>
<dbReference type="PANTHER" id="PTHR33231">
    <property type="entry name" value="30S RIBOSOMAL PROTEIN"/>
    <property type="match status" value="1"/>
</dbReference>
<evidence type="ECO:0000313" key="5">
    <source>
        <dbReference type="EMBL" id="KZL90106.1"/>
    </source>
</evidence>
<feature type="domain" description="Sigma 54 modulation/S30EA ribosomal protein C-terminal" evidence="4">
    <location>
        <begin position="118"/>
        <end position="173"/>
    </location>
</feature>
<dbReference type="GO" id="GO:0022627">
    <property type="term" value="C:cytosolic small ribosomal subunit"/>
    <property type="evidence" value="ECO:0007669"/>
    <property type="project" value="TreeGrafter"/>
</dbReference>
<dbReference type="SUPFAM" id="SSF69754">
    <property type="entry name" value="Ribosome binding protein Y (YfiA homologue)"/>
    <property type="match status" value="1"/>
</dbReference>
<dbReference type="Gene3D" id="3.30.160.100">
    <property type="entry name" value="Ribosome hibernation promotion factor-like"/>
    <property type="match status" value="1"/>
</dbReference>
<dbReference type="RefSeq" id="WP_066627519.1">
    <property type="nucleotide sequence ID" value="NZ_FQXL01000006.1"/>
</dbReference>
<dbReference type="PATRIC" id="fig|1121326.3.peg.4657"/>
<keyword evidence="2 3" id="KW-0810">Translation regulation</keyword>
<dbReference type="GO" id="GO:0045900">
    <property type="term" value="P:negative regulation of translational elongation"/>
    <property type="evidence" value="ECO:0007669"/>
    <property type="project" value="TreeGrafter"/>
</dbReference>
<dbReference type="HAMAP" id="MF_00839">
    <property type="entry name" value="HPF"/>
    <property type="match status" value="1"/>
</dbReference>
<organism evidence="5 6">
    <name type="scientific">Clostridium magnum DSM 2767</name>
    <dbReference type="NCBI Taxonomy" id="1121326"/>
    <lineage>
        <taxon>Bacteria</taxon>
        <taxon>Bacillati</taxon>
        <taxon>Bacillota</taxon>
        <taxon>Clostridia</taxon>
        <taxon>Eubacteriales</taxon>
        <taxon>Clostridiaceae</taxon>
        <taxon>Clostridium</taxon>
    </lineage>
</organism>
<dbReference type="AlphaFoldDB" id="A0A161X7J6"/>
<dbReference type="InterPro" id="IPR038416">
    <property type="entry name" value="Ribosom_S30AE_C_sf"/>
</dbReference>
<dbReference type="NCBIfam" id="TIGR00741">
    <property type="entry name" value="yfiA"/>
    <property type="match status" value="1"/>
</dbReference>
<comment type="subcellular location">
    <subcellularLocation>
        <location evidence="3">Cytoplasm</location>
    </subcellularLocation>
</comment>
<dbReference type="Pfam" id="PF16321">
    <property type="entry name" value="Ribosom_S30AE_C"/>
    <property type="match status" value="1"/>
</dbReference>
<evidence type="ECO:0000256" key="3">
    <source>
        <dbReference type="HAMAP-Rule" id="MF_00839"/>
    </source>
</evidence>
<comment type="subunit">
    <text evidence="3">Interacts with 100S ribosomes.</text>
</comment>
<dbReference type="InterPro" id="IPR003489">
    <property type="entry name" value="RHF/RaiA"/>
</dbReference>
<dbReference type="Pfam" id="PF02482">
    <property type="entry name" value="Ribosomal_S30AE"/>
    <property type="match status" value="1"/>
</dbReference>
<dbReference type="InterPro" id="IPR034694">
    <property type="entry name" value="HPF_long/plastid"/>
</dbReference>
<comment type="function">
    <text evidence="3">Required for dimerization of active 70S ribosomes into 100S ribosomes in stationary phase; 100S ribosomes are translationally inactive and sometimes present during exponential growth.</text>
</comment>
<evidence type="ECO:0000256" key="2">
    <source>
        <dbReference type="ARBA" id="ARBA00022845"/>
    </source>
</evidence>